<dbReference type="Proteomes" id="UP001470230">
    <property type="component" value="Unassembled WGS sequence"/>
</dbReference>
<keyword evidence="4" id="KW-1185">Reference proteome</keyword>
<name>A0ABR2IDK3_9EUKA</name>
<keyword evidence="1" id="KW-0175">Coiled coil</keyword>
<accession>A0ABR2IDK3</accession>
<feature type="region of interest" description="Disordered" evidence="2">
    <location>
        <begin position="65"/>
        <end position="91"/>
    </location>
</feature>
<proteinExistence type="predicted"/>
<gene>
    <name evidence="3" type="ORF">M9Y10_012310</name>
</gene>
<organism evidence="3 4">
    <name type="scientific">Tritrichomonas musculus</name>
    <dbReference type="NCBI Taxonomy" id="1915356"/>
    <lineage>
        <taxon>Eukaryota</taxon>
        <taxon>Metamonada</taxon>
        <taxon>Parabasalia</taxon>
        <taxon>Tritrichomonadida</taxon>
        <taxon>Tritrichomonadidae</taxon>
        <taxon>Tritrichomonas</taxon>
    </lineage>
</organism>
<evidence type="ECO:0000256" key="1">
    <source>
        <dbReference type="SAM" id="Coils"/>
    </source>
</evidence>
<sequence length="385" mass="44583">MFSPLSSANLGSSRTESVSQSRIESIHSNAATILSRKNQEIEKYKIEIDECEKELLRLKSLLESKQNGDETDQQDANDSDPNGSKGLKNDDNNLSLDFDGFNDFEELKALHEEEIEEITSKYNFEIGSLQNYFTKSLKEAEKIAEQHAETVYLEKKAELDEMLRQIELIGASQEENQFQLSASKIQKYQQYKANSMLNLIKISRLDQELSDLATCSRTELRDVRLKVDECFVTADIRQKEHENEVNRLVNELESREQMFSHHYTTLVQSYEAEKQKLTEQFQQSTQKIAELRKSLKSMQVHHDQQEKQLYDDVQKLKSAVSSSLKGKNQTSSLIQSSVAKQQHLQREIKQIENEIVMVDKELLEVQAENAQLKEEINRINNRKKK</sequence>
<feature type="coiled-coil region" evidence="1">
    <location>
        <begin position="334"/>
        <end position="385"/>
    </location>
</feature>
<evidence type="ECO:0000313" key="4">
    <source>
        <dbReference type="Proteomes" id="UP001470230"/>
    </source>
</evidence>
<feature type="coiled-coil region" evidence="1">
    <location>
        <begin position="238"/>
        <end position="308"/>
    </location>
</feature>
<dbReference type="EMBL" id="JAPFFF010000018">
    <property type="protein sequence ID" value="KAK8860645.1"/>
    <property type="molecule type" value="Genomic_DNA"/>
</dbReference>
<feature type="compositionally biased region" description="Acidic residues" evidence="2">
    <location>
        <begin position="69"/>
        <end position="78"/>
    </location>
</feature>
<feature type="region of interest" description="Disordered" evidence="2">
    <location>
        <begin position="1"/>
        <end position="22"/>
    </location>
</feature>
<reference evidence="3 4" key="1">
    <citation type="submission" date="2024-04" db="EMBL/GenBank/DDBJ databases">
        <title>Tritrichomonas musculus Genome.</title>
        <authorList>
            <person name="Alves-Ferreira E."/>
            <person name="Grigg M."/>
            <person name="Lorenzi H."/>
            <person name="Galac M."/>
        </authorList>
    </citation>
    <scope>NUCLEOTIDE SEQUENCE [LARGE SCALE GENOMIC DNA]</scope>
    <source>
        <strain evidence="3 4">EAF2021</strain>
    </source>
</reference>
<protein>
    <recommendedName>
        <fullName evidence="5">DUF4201 domain-containing protein</fullName>
    </recommendedName>
</protein>
<comment type="caution">
    <text evidence="3">The sequence shown here is derived from an EMBL/GenBank/DDBJ whole genome shotgun (WGS) entry which is preliminary data.</text>
</comment>
<evidence type="ECO:0008006" key="5">
    <source>
        <dbReference type="Google" id="ProtNLM"/>
    </source>
</evidence>
<evidence type="ECO:0000256" key="2">
    <source>
        <dbReference type="SAM" id="MobiDB-lite"/>
    </source>
</evidence>
<evidence type="ECO:0000313" key="3">
    <source>
        <dbReference type="EMBL" id="KAK8860645.1"/>
    </source>
</evidence>